<proteinExistence type="predicted"/>
<feature type="domain" description="YHYH" evidence="2">
    <location>
        <begin position="129"/>
        <end position="238"/>
    </location>
</feature>
<feature type="signal peptide" evidence="1">
    <location>
        <begin position="1"/>
        <end position="32"/>
    </location>
</feature>
<sequence length="314" mass="31916">MTVFSRRLLAAVSAIAILPALCSLSGCGSASATTTTSTTTGNNTSTGYDAVYKATNWGSNVTATFPTTCTMTLKTTGVPAYHAAYYLAPVTGTGTVVATTPSGLKLGVIAYTSIANALGGSSTTYNICPSKAATTTATNMGSIGMMISGVAMFNAYEATGTVAVSDNVSYTFTDTSGNSQTASFLDDCSGHSNGGASASATWHYHAVPTCVTSLVDTATGPSHLIGIAMDGFPIYGGRDINGAVIDVSKLDACNGITSATPEFPDGKYHYVLPIGVTTKQSSLGCYAGSVTVTQVAIAERAKCDMKNMKATKGM</sequence>
<evidence type="ECO:0000313" key="4">
    <source>
        <dbReference type="Proteomes" id="UP000199024"/>
    </source>
</evidence>
<dbReference type="OrthoDB" id="665834at2"/>
<dbReference type="Proteomes" id="UP000199024">
    <property type="component" value="Unassembled WGS sequence"/>
</dbReference>
<dbReference type="InterPro" id="IPR025924">
    <property type="entry name" value="YHYH_dom"/>
</dbReference>
<evidence type="ECO:0000259" key="2">
    <source>
        <dbReference type="Pfam" id="PF14240"/>
    </source>
</evidence>
<dbReference type="RefSeq" id="WP_089842596.1">
    <property type="nucleotide sequence ID" value="NZ_FOZL01000002.1"/>
</dbReference>
<protein>
    <submittedName>
        <fullName evidence="3">YHYH protein</fullName>
    </submittedName>
</protein>
<organism evidence="3 4">
    <name type="scientific">Granulicella pectinivorans</name>
    <dbReference type="NCBI Taxonomy" id="474950"/>
    <lineage>
        <taxon>Bacteria</taxon>
        <taxon>Pseudomonadati</taxon>
        <taxon>Acidobacteriota</taxon>
        <taxon>Terriglobia</taxon>
        <taxon>Terriglobales</taxon>
        <taxon>Acidobacteriaceae</taxon>
        <taxon>Granulicella</taxon>
    </lineage>
</organism>
<gene>
    <name evidence="3" type="ORF">SAMN05421771_3796</name>
</gene>
<accession>A0A1I6MYF9</accession>
<feature type="domain" description="YHYH" evidence="2">
    <location>
        <begin position="246"/>
        <end position="273"/>
    </location>
</feature>
<keyword evidence="1" id="KW-0732">Signal</keyword>
<reference evidence="3 4" key="1">
    <citation type="submission" date="2016-10" db="EMBL/GenBank/DDBJ databases">
        <authorList>
            <person name="de Groot N.N."/>
        </authorList>
    </citation>
    <scope>NUCLEOTIDE SEQUENCE [LARGE SCALE GENOMIC DNA]</scope>
    <source>
        <strain evidence="3 4">DSM 21001</strain>
    </source>
</reference>
<name>A0A1I6MYF9_9BACT</name>
<evidence type="ECO:0000313" key="3">
    <source>
        <dbReference type="EMBL" id="SFS20740.1"/>
    </source>
</evidence>
<feature type="chain" id="PRO_5011785636" evidence="1">
    <location>
        <begin position="33"/>
        <end position="314"/>
    </location>
</feature>
<dbReference type="PROSITE" id="PS51257">
    <property type="entry name" value="PROKAR_LIPOPROTEIN"/>
    <property type="match status" value="1"/>
</dbReference>
<evidence type="ECO:0000256" key="1">
    <source>
        <dbReference type="SAM" id="SignalP"/>
    </source>
</evidence>
<dbReference type="STRING" id="474950.SAMN05421771_3796"/>
<dbReference type="AlphaFoldDB" id="A0A1I6MYF9"/>
<dbReference type="EMBL" id="FOZL01000002">
    <property type="protein sequence ID" value="SFS20740.1"/>
    <property type="molecule type" value="Genomic_DNA"/>
</dbReference>
<keyword evidence="4" id="KW-1185">Reference proteome</keyword>
<dbReference type="Pfam" id="PF14240">
    <property type="entry name" value="YHYH"/>
    <property type="match status" value="2"/>
</dbReference>